<evidence type="ECO:0000313" key="3">
    <source>
        <dbReference type="EMBL" id="RAW14063.1"/>
    </source>
</evidence>
<sequence>MSEREQLPIDGYDQMPVDMLRDAIRPLGEHDLQVLLDYERAHADRPQVEEILTSRMAELEAGAQPTSGRPPSGHPRPEDERGQQDVGPQKQADRMVPPSHGDPANRERPRLGPHG</sequence>
<dbReference type="Proteomes" id="UP000250462">
    <property type="component" value="Unassembled WGS sequence"/>
</dbReference>
<comment type="caution">
    <text evidence="3">The sequence shown here is derived from an EMBL/GenBank/DDBJ whole genome shotgun (WGS) entry which is preliminary data.</text>
</comment>
<dbReference type="RefSeq" id="WP_112258485.1">
    <property type="nucleotide sequence ID" value="NZ_QMIG01000010.1"/>
</dbReference>
<proteinExistence type="predicted"/>
<dbReference type="EMBL" id="QMIG01000010">
    <property type="protein sequence ID" value="RAW14063.1"/>
    <property type="molecule type" value="Genomic_DNA"/>
</dbReference>
<dbReference type="AlphaFoldDB" id="A0A329QP86"/>
<reference evidence="3 4" key="1">
    <citation type="submission" date="2018-06" db="EMBL/GenBank/DDBJ databases">
        <title>Phytoactinopolyspora halophila sp. nov., a novel halophilic actinomycete isolated from a saline soil in China.</title>
        <authorList>
            <person name="Tang S.-K."/>
        </authorList>
    </citation>
    <scope>NUCLEOTIDE SEQUENCE [LARGE SCALE GENOMIC DNA]</scope>
    <source>
        <strain evidence="3 4">YIM 96934</strain>
    </source>
</reference>
<gene>
    <name evidence="3" type="ORF">DPM12_11600</name>
</gene>
<protein>
    <recommendedName>
        <fullName evidence="2">DUF8129 domain-containing protein</fullName>
    </recommendedName>
</protein>
<feature type="region of interest" description="Disordered" evidence="1">
    <location>
        <begin position="55"/>
        <end position="115"/>
    </location>
</feature>
<evidence type="ECO:0000313" key="4">
    <source>
        <dbReference type="Proteomes" id="UP000250462"/>
    </source>
</evidence>
<dbReference type="OrthoDB" id="5187212at2"/>
<keyword evidence="4" id="KW-1185">Reference proteome</keyword>
<feature type="compositionally biased region" description="Basic and acidic residues" evidence="1">
    <location>
        <begin position="103"/>
        <end position="115"/>
    </location>
</feature>
<organism evidence="3 4">
    <name type="scientific">Phytoactinopolyspora halophila</name>
    <dbReference type="NCBI Taxonomy" id="1981511"/>
    <lineage>
        <taxon>Bacteria</taxon>
        <taxon>Bacillati</taxon>
        <taxon>Actinomycetota</taxon>
        <taxon>Actinomycetes</taxon>
        <taxon>Jiangellales</taxon>
        <taxon>Jiangellaceae</taxon>
        <taxon>Phytoactinopolyspora</taxon>
    </lineage>
</organism>
<feature type="domain" description="DUF8129" evidence="2">
    <location>
        <begin position="11"/>
        <end position="60"/>
    </location>
</feature>
<dbReference type="Pfam" id="PF26450">
    <property type="entry name" value="DUF8129"/>
    <property type="match status" value="1"/>
</dbReference>
<name>A0A329QP86_9ACTN</name>
<accession>A0A329QP86</accession>
<dbReference type="InterPro" id="IPR058442">
    <property type="entry name" value="DUF8129"/>
</dbReference>
<evidence type="ECO:0000259" key="2">
    <source>
        <dbReference type="Pfam" id="PF26450"/>
    </source>
</evidence>
<evidence type="ECO:0000256" key="1">
    <source>
        <dbReference type="SAM" id="MobiDB-lite"/>
    </source>
</evidence>